<feature type="transmembrane region" description="Helical" evidence="12">
    <location>
        <begin position="12"/>
        <end position="36"/>
    </location>
</feature>
<accession>A0A2S5KSM2</accession>
<dbReference type="PIRSF" id="PIRSF006446">
    <property type="entry name" value="Cyt_quinol_oxidase_1"/>
    <property type="match status" value="1"/>
</dbReference>
<dbReference type="AlphaFoldDB" id="A0A2S5KSM2"/>
<evidence type="ECO:0000256" key="7">
    <source>
        <dbReference type="ARBA" id="ARBA00022723"/>
    </source>
</evidence>
<evidence type="ECO:0000313" key="15">
    <source>
        <dbReference type="Proteomes" id="UP000238196"/>
    </source>
</evidence>
<feature type="region of interest" description="Disordered" evidence="13">
    <location>
        <begin position="468"/>
        <end position="496"/>
    </location>
</feature>
<comment type="caution">
    <text evidence="14">The sequence shown here is derived from an EMBL/GenBank/DDBJ whole genome shotgun (WGS) entry which is preliminary data.</text>
</comment>
<dbReference type="GO" id="GO:0016682">
    <property type="term" value="F:oxidoreductase activity, acting on diphenols and related substances as donors, oxygen as acceptor"/>
    <property type="evidence" value="ECO:0007669"/>
    <property type="project" value="TreeGrafter"/>
</dbReference>
<keyword evidence="4 12" id="KW-1003">Cell membrane</keyword>
<dbReference type="GO" id="GO:0070069">
    <property type="term" value="C:cytochrome complex"/>
    <property type="evidence" value="ECO:0007669"/>
    <property type="project" value="UniProtKB-UniRule"/>
</dbReference>
<keyword evidence="7 12" id="KW-0479">Metal-binding</keyword>
<feature type="transmembrane region" description="Helical" evidence="12">
    <location>
        <begin position="322"/>
        <end position="344"/>
    </location>
</feature>
<evidence type="ECO:0000313" key="14">
    <source>
        <dbReference type="EMBL" id="PPC77730.1"/>
    </source>
</evidence>
<dbReference type="PANTHER" id="PTHR30365:SF14">
    <property type="entry name" value="CYTOCHROME BD MENAQUINOL OXIDASE SUBUNIT I-RELATED"/>
    <property type="match status" value="1"/>
</dbReference>
<name>A0A2S5KSM2_9PROT</name>
<evidence type="ECO:0000256" key="2">
    <source>
        <dbReference type="ARBA" id="ARBA00009819"/>
    </source>
</evidence>
<dbReference type="GO" id="GO:0005886">
    <property type="term" value="C:plasma membrane"/>
    <property type="evidence" value="ECO:0007669"/>
    <property type="project" value="UniProtKB-SubCell"/>
</dbReference>
<feature type="transmembrane region" description="Helical" evidence="12">
    <location>
        <begin position="56"/>
        <end position="76"/>
    </location>
</feature>
<evidence type="ECO:0000256" key="11">
    <source>
        <dbReference type="ARBA" id="ARBA00023136"/>
    </source>
</evidence>
<dbReference type="GO" id="GO:0009055">
    <property type="term" value="F:electron transfer activity"/>
    <property type="evidence" value="ECO:0007669"/>
    <property type="project" value="UniProtKB-UniRule"/>
</dbReference>
<proteinExistence type="inferred from homology"/>
<dbReference type="GO" id="GO:0020037">
    <property type="term" value="F:heme binding"/>
    <property type="evidence" value="ECO:0007669"/>
    <property type="project" value="TreeGrafter"/>
</dbReference>
<gene>
    <name evidence="14" type="ORF">C4K68_08650</name>
</gene>
<keyword evidence="10 12" id="KW-0408">Iron</keyword>
<comment type="subcellular location">
    <subcellularLocation>
        <location evidence="12">Cell inner membrane</location>
    </subcellularLocation>
    <subcellularLocation>
        <location evidence="1">Cell membrane</location>
        <topology evidence="1">Multi-pass membrane protein</topology>
    </subcellularLocation>
</comment>
<feature type="transmembrane region" description="Helical" evidence="12">
    <location>
        <begin position="356"/>
        <end position="378"/>
    </location>
</feature>
<feature type="transmembrane region" description="Helical" evidence="12">
    <location>
        <begin position="219"/>
        <end position="236"/>
    </location>
</feature>
<dbReference type="OrthoDB" id="9807042at2"/>
<evidence type="ECO:0000256" key="5">
    <source>
        <dbReference type="ARBA" id="ARBA00022617"/>
    </source>
</evidence>
<dbReference type="InterPro" id="IPR002585">
    <property type="entry name" value="Cyt-d_ubiquinol_oxidase_su_1"/>
</dbReference>
<keyword evidence="8 12" id="KW-0249">Electron transport</keyword>
<keyword evidence="3 12" id="KW-0813">Transport</keyword>
<dbReference type="EMBL" id="PRLP01000026">
    <property type="protein sequence ID" value="PPC77730.1"/>
    <property type="molecule type" value="Genomic_DNA"/>
</dbReference>
<keyword evidence="9 12" id="KW-1133">Transmembrane helix</keyword>
<evidence type="ECO:0000256" key="9">
    <source>
        <dbReference type="ARBA" id="ARBA00022989"/>
    </source>
</evidence>
<keyword evidence="6 12" id="KW-0812">Transmembrane</keyword>
<reference evidence="14 15" key="1">
    <citation type="submission" date="2018-02" db="EMBL/GenBank/DDBJ databases">
        <title>novel marine gammaproteobacteria from coastal saline agro ecosystem.</title>
        <authorList>
            <person name="Krishnan R."/>
            <person name="Ramesh Kumar N."/>
        </authorList>
    </citation>
    <scope>NUCLEOTIDE SEQUENCE [LARGE SCALE GENOMIC DNA]</scope>
    <source>
        <strain evidence="14 15">228</strain>
    </source>
</reference>
<feature type="transmembrane region" description="Helical" evidence="12">
    <location>
        <begin position="183"/>
        <end position="207"/>
    </location>
</feature>
<feature type="compositionally biased region" description="Basic and acidic residues" evidence="13">
    <location>
        <begin position="485"/>
        <end position="496"/>
    </location>
</feature>
<feature type="transmembrane region" description="Helical" evidence="12">
    <location>
        <begin position="126"/>
        <end position="147"/>
    </location>
</feature>
<evidence type="ECO:0000256" key="8">
    <source>
        <dbReference type="ARBA" id="ARBA00022982"/>
    </source>
</evidence>
<dbReference type="Proteomes" id="UP000238196">
    <property type="component" value="Unassembled WGS sequence"/>
</dbReference>
<dbReference type="GO" id="GO:0019646">
    <property type="term" value="P:aerobic electron transport chain"/>
    <property type="evidence" value="ECO:0007669"/>
    <property type="project" value="InterPro"/>
</dbReference>
<protein>
    <submittedName>
        <fullName evidence="14">Cytochrome ubiquinol oxidase subunit I</fullName>
    </submittedName>
</protein>
<evidence type="ECO:0000256" key="1">
    <source>
        <dbReference type="ARBA" id="ARBA00004651"/>
    </source>
</evidence>
<feature type="transmembrane region" description="Helical" evidence="12">
    <location>
        <begin position="96"/>
        <end position="119"/>
    </location>
</feature>
<keyword evidence="11 12" id="KW-0472">Membrane</keyword>
<evidence type="ECO:0000256" key="4">
    <source>
        <dbReference type="ARBA" id="ARBA00022475"/>
    </source>
</evidence>
<keyword evidence="5 12" id="KW-0349">Heme</keyword>
<evidence type="ECO:0000256" key="12">
    <source>
        <dbReference type="PIRNR" id="PIRNR006446"/>
    </source>
</evidence>
<organism evidence="14 15">
    <name type="scientific">Proteobacteria bacterium 228</name>
    <dbReference type="NCBI Taxonomy" id="2083153"/>
    <lineage>
        <taxon>Bacteria</taxon>
        <taxon>Pseudomonadati</taxon>
        <taxon>Pseudomonadota</taxon>
    </lineage>
</organism>
<evidence type="ECO:0000256" key="13">
    <source>
        <dbReference type="SAM" id="MobiDB-lite"/>
    </source>
</evidence>
<dbReference type="PANTHER" id="PTHR30365">
    <property type="entry name" value="CYTOCHROME D UBIQUINOL OXIDASE"/>
    <property type="match status" value="1"/>
</dbReference>
<dbReference type="Pfam" id="PF01654">
    <property type="entry name" value="Cyt_bd_oxida_I"/>
    <property type="match status" value="1"/>
</dbReference>
<sequence length="496" mass="55123">MDLDAALLSRIQFAFTVSFHIIFPAITIGLATFIAIWEGLWLKTRNPLYLQLAKFWIKPFAITFGMGVVGGIVLSYEFGTNFSEFSHKVGAVLGPLMAYEVLTAFFLEAGFLGVMLFGWQRVSEKVHFISTLTVAIGTWISAFWIIVANSWMQTPAGYIEVDGVFQVASWTEVIFNPSMPYRFMHMLMAALITGTFVVGGVSAWFLLKGRNTDFARKGFSMAMWAALVLAPTQAVIGDFHGLVVKEHQPAKLAAMEGIWPAKEEKVPLLLFAVPDEKAETNHLAIGIPHLGSLILTHSWAGEVTGLKAFAPEDRPPVKPVFYSFRIMVGLGVLMILIAFAAAWLRWKGKLYDCRLLHKACFLMIPSGVIATLFGWYVVEIGRQPWLVYGLVRTMDVVSPLPASRVLFSLSLFVITYSLLFGVYLYFMRKLIRKGPPTMEFLQQQRIGVDSPGYALALVKQVGHEAPLHADHTPGHYGSVDGTNAEPRDHSDKPEGR</sequence>
<evidence type="ECO:0000256" key="10">
    <source>
        <dbReference type="ARBA" id="ARBA00023004"/>
    </source>
</evidence>
<feature type="transmembrane region" description="Helical" evidence="12">
    <location>
        <begin position="405"/>
        <end position="426"/>
    </location>
</feature>
<evidence type="ECO:0000256" key="6">
    <source>
        <dbReference type="ARBA" id="ARBA00022692"/>
    </source>
</evidence>
<dbReference type="GO" id="GO:0046872">
    <property type="term" value="F:metal ion binding"/>
    <property type="evidence" value="ECO:0007669"/>
    <property type="project" value="UniProtKB-UniRule"/>
</dbReference>
<comment type="similarity">
    <text evidence="2 12">Belongs to the cytochrome ubiquinol oxidase subunit 1 family.</text>
</comment>
<evidence type="ECO:0000256" key="3">
    <source>
        <dbReference type="ARBA" id="ARBA00022448"/>
    </source>
</evidence>